<evidence type="ECO:0000313" key="5">
    <source>
        <dbReference type="EMBL" id="RKP30429.1"/>
    </source>
</evidence>
<dbReference type="InterPro" id="IPR045123">
    <property type="entry name" value="METTL14-like"/>
</dbReference>
<sequence>MYSYRKYGSKGSNNSLNASSSQRGKDKKTDLSATTASEDPGLAFRKTALDELDYSNHYLHSGQYPTALIRNVENQTEGYTKLQKLRELKQDQVRLHAVKPYGKRCEPQEIVSVLDQWLEQGLQFDVIMIGALVENQFIVEILDLLPLFKLCAKPGFLFIWATTANIKQLTTLLNGEKWNKKFRRSEELVFVPVDDNSQYFSAGINDGTYKAERNGNGESLMSRKQWHCWMCITGTVRRSTDTDLIHCNVDTDLQIEPKGSQDRQLDAVPETFYKVAENFSNSTRRLHIIPCHTGYRHPVRVRTGWVIVLPDVMLDNFEPQTYEQELHSKSYIKYKTTSVNGYQRKVPQYLVPQTSEIEALRPKSPT</sequence>
<feature type="compositionally biased region" description="Polar residues" evidence="4">
    <location>
        <begin position="10"/>
        <end position="22"/>
    </location>
</feature>
<dbReference type="PANTHER" id="PTHR13107:SF0">
    <property type="entry name" value="N6-ADENOSINE-METHYLTRANSFERASE NON-CATALYTIC SUBUNIT"/>
    <property type="match status" value="1"/>
</dbReference>
<dbReference type="OrthoDB" id="14833at2759"/>
<dbReference type="PROSITE" id="PS51592">
    <property type="entry name" value="SAM_MTA70L_2"/>
    <property type="match status" value="1"/>
</dbReference>
<evidence type="ECO:0000256" key="2">
    <source>
        <dbReference type="ARBA" id="ARBA00023242"/>
    </source>
</evidence>
<organism evidence="5 6">
    <name type="scientific">Metschnikowia bicuspidata</name>
    <dbReference type="NCBI Taxonomy" id="27322"/>
    <lineage>
        <taxon>Eukaryota</taxon>
        <taxon>Fungi</taxon>
        <taxon>Dikarya</taxon>
        <taxon>Ascomycota</taxon>
        <taxon>Saccharomycotina</taxon>
        <taxon>Pichiomycetes</taxon>
        <taxon>Metschnikowiaceae</taxon>
        <taxon>Metschnikowia</taxon>
    </lineage>
</organism>
<dbReference type="EMBL" id="ML004459">
    <property type="protein sequence ID" value="RKP30429.1"/>
    <property type="molecule type" value="Genomic_DNA"/>
</dbReference>
<protein>
    <recommendedName>
        <fullName evidence="7">Karyogamy protein KAR4</fullName>
    </recommendedName>
</protein>
<keyword evidence="2" id="KW-0539">Nucleus</keyword>
<accession>A0A4V1J310</accession>
<dbReference type="AlphaFoldDB" id="A0A4V1J310"/>
<keyword evidence="6" id="KW-1185">Reference proteome</keyword>
<dbReference type="PANTHER" id="PTHR13107">
    <property type="entry name" value="N6-ADENOSINE-METHYLTRANSFERASE NON-CATALYTIC SUBUNIT"/>
    <property type="match status" value="1"/>
</dbReference>
<dbReference type="Proteomes" id="UP000268321">
    <property type="component" value="Unassembled WGS sequence"/>
</dbReference>
<dbReference type="GO" id="GO:0005634">
    <property type="term" value="C:nucleus"/>
    <property type="evidence" value="ECO:0007669"/>
    <property type="project" value="UniProtKB-SubCell"/>
</dbReference>
<evidence type="ECO:0000256" key="3">
    <source>
        <dbReference type="PROSITE-ProRule" id="PRU00489"/>
    </source>
</evidence>
<feature type="region of interest" description="Disordered" evidence="4">
    <location>
        <begin position="1"/>
        <end position="37"/>
    </location>
</feature>
<evidence type="ECO:0008006" key="7">
    <source>
        <dbReference type="Google" id="ProtNLM"/>
    </source>
</evidence>
<gene>
    <name evidence="5" type="ORF">METBISCDRAFT_23339</name>
</gene>
<reference evidence="6" key="1">
    <citation type="journal article" date="2018" name="Nat. Microbiol.">
        <title>Leveraging single-cell genomics to expand the fungal tree of life.</title>
        <authorList>
            <person name="Ahrendt S.R."/>
            <person name="Quandt C.A."/>
            <person name="Ciobanu D."/>
            <person name="Clum A."/>
            <person name="Salamov A."/>
            <person name="Andreopoulos B."/>
            <person name="Cheng J.F."/>
            <person name="Woyke T."/>
            <person name="Pelin A."/>
            <person name="Henrissat B."/>
            <person name="Reynolds N.K."/>
            <person name="Benny G.L."/>
            <person name="Smith M.E."/>
            <person name="James T.Y."/>
            <person name="Grigoriev I.V."/>
        </authorList>
    </citation>
    <scope>NUCLEOTIDE SEQUENCE [LARGE SCALE GENOMIC DNA]</scope>
    <source>
        <strain evidence="6">Baker2002</strain>
    </source>
</reference>
<comment type="subcellular location">
    <subcellularLocation>
        <location evidence="1">Nucleus</location>
    </subcellularLocation>
</comment>
<dbReference type="Pfam" id="PF05063">
    <property type="entry name" value="MT-A70"/>
    <property type="match status" value="1"/>
</dbReference>
<evidence type="ECO:0000256" key="1">
    <source>
        <dbReference type="ARBA" id="ARBA00004123"/>
    </source>
</evidence>
<evidence type="ECO:0000313" key="6">
    <source>
        <dbReference type="Proteomes" id="UP000268321"/>
    </source>
</evidence>
<evidence type="ECO:0000256" key="4">
    <source>
        <dbReference type="SAM" id="MobiDB-lite"/>
    </source>
</evidence>
<proteinExistence type="inferred from homology"/>
<dbReference type="GO" id="GO:0003729">
    <property type="term" value="F:mRNA binding"/>
    <property type="evidence" value="ECO:0007669"/>
    <property type="project" value="TreeGrafter"/>
</dbReference>
<name>A0A4V1J310_9ASCO</name>
<comment type="similarity">
    <text evidence="3">Belongs to the MT-A70-like family.</text>
</comment>
<dbReference type="InterPro" id="IPR007757">
    <property type="entry name" value="MT-A70-like"/>
</dbReference>
<dbReference type="GO" id="GO:0036396">
    <property type="term" value="C:RNA N6-methyladenosine methyltransferase complex"/>
    <property type="evidence" value="ECO:0007669"/>
    <property type="project" value="TreeGrafter"/>
</dbReference>
<dbReference type="PROSITE" id="PS51143">
    <property type="entry name" value="MT_A70"/>
    <property type="match status" value="1"/>
</dbReference>